<dbReference type="Pfam" id="PF00012">
    <property type="entry name" value="HSP70"/>
    <property type="match status" value="1"/>
</dbReference>
<dbReference type="GO" id="GO:0005524">
    <property type="term" value="F:ATP binding"/>
    <property type="evidence" value="ECO:0007669"/>
    <property type="project" value="UniProtKB-KW"/>
</dbReference>
<dbReference type="InterPro" id="IPR043129">
    <property type="entry name" value="ATPase_NBD"/>
</dbReference>
<dbReference type="Gene3D" id="3.30.420.40">
    <property type="match status" value="1"/>
</dbReference>
<dbReference type="AlphaFoldDB" id="A0A8T2XW95"/>
<dbReference type="InterPro" id="IPR013126">
    <property type="entry name" value="Hsp_70_fam"/>
</dbReference>
<dbReference type="GO" id="GO:0140662">
    <property type="term" value="F:ATP-dependent protein folding chaperone"/>
    <property type="evidence" value="ECO:0007669"/>
    <property type="project" value="InterPro"/>
</dbReference>
<evidence type="ECO:0000256" key="3">
    <source>
        <dbReference type="ARBA" id="ARBA00022840"/>
    </source>
</evidence>
<dbReference type="EMBL" id="JACEGQ020000010">
    <property type="protein sequence ID" value="KAH8497094.1"/>
    <property type="molecule type" value="Genomic_DNA"/>
</dbReference>
<comment type="similarity">
    <text evidence="1">Belongs to the heat shock protein 70 family.</text>
</comment>
<keyword evidence="2" id="KW-0547">Nucleotide-binding</keyword>
<name>A0A8T2XW95_POPDE</name>
<organism evidence="4 5">
    <name type="scientific">Populus deltoides</name>
    <name type="common">Eastern poplar</name>
    <name type="synonym">Eastern cottonwood</name>
    <dbReference type="NCBI Taxonomy" id="3696"/>
    <lineage>
        <taxon>Eukaryota</taxon>
        <taxon>Viridiplantae</taxon>
        <taxon>Streptophyta</taxon>
        <taxon>Embryophyta</taxon>
        <taxon>Tracheophyta</taxon>
        <taxon>Spermatophyta</taxon>
        <taxon>Magnoliopsida</taxon>
        <taxon>eudicotyledons</taxon>
        <taxon>Gunneridae</taxon>
        <taxon>Pentapetalae</taxon>
        <taxon>rosids</taxon>
        <taxon>fabids</taxon>
        <taxon>Malpighiales</taxon>
        <taxon>Salicaceae</taxon>
        <taxon>Saliceae</taxon>
        <taxon>Populus</taxon>
    </lineage>
</organism>
<gene>
    <name evidence="4" type="ORF">H0E87_019701</name>
</gene>
<comment type="caution">
    <text evidence="4">The sequence shown here is derived from an EMBL/GenBank/DDBJ whole genome shotgun (WGS) entry which is preliminary data.</text>
</comment>
<keyword evidence="5" id="KW-1185">Reference proteome</keyword>
<sequence length="129" mass="14427">MTESVGREFHPKVVIELVGLEPILARLAYQGPTQLENDRANEKSNVEQKWKNDEVYGRTAIAMSFSYQMHPCGVKTIGFDMGTAFSCIVVWQLGRVEIILNDHGNNIERLIGDAAKNQVVSNFVNTIFG</sequence>
<dbReference type="SUPFAM" id="SSF53067">
    <property type="entry name" value="Actin-like ATPase domain"/>
    <property type="match status" value="1"/>
</dbReference>
<evidence type="ECO:0000256" key="2">
    <source>
        <dbReference type="ARBA" id="ARBA00022741"/>
    </source>
</evidence>
<keyword evidence="3" id="KW-0067">ATP-binding</keyword>
<evidence type="ECO:0000313" key="4">
    <source>
        <dbReference type="EMBL" id="KAH8497094.1"/>
    </source>
</evidence>
<reference evidence="4" key="1">
    <citation type="journal article" date="2021" name="J. Hered.">
        <title>Genome Assembly of Salicaceae Populus deltoides (Eastern Cottonwood) I-69 Based on Nanopore Sequencing and Hi-C Technologies.</title>
        <authorList>
            <person name="Bai S."/>
            <person name="Wu H."/>
            <person name="Zhang J."/>
            <person name="Pan Z."/>
            <person name="Zhao W."/>
            <person name="Li Z."/>
            <person name="Tong C."/>
        </authorList>
    </citation>
    <scope>NUCLEOTIDE SEQUENCE</scope>
    <source>
        <tissue evidence="4">Leaf</tissue>
    </source>
</reference>
<protein>
    <submittedName>
        <fullName evidence="4">Uncharacterized protein</fullName>
    </submittedName>
</protein>
<dbReference type="FunFam" id="3.30.420.40:FF:000028">
    <property type="entry name" value="heat shock 70 kDa protein-like"/>
    <property type="match status" value="1"/>
</dbReference>
<evidence type="ECO:0000313" key="5">
    <source>
        <dbReference type="Proteomes" id="UP000807159"/>
    </source>
</evidence>
<evidence type="ECO:0000256" key="1">
    <source>
        <dbReference type="ARBA" id="ARBA00007381"/>
    </source>
</evidence>
<dbReference type="Proteomes" id="UP000807159">
    <property type="component" value="Chromosome 10"/>
</dbReference>
<proteinExistence type="inferred from homology"/>
<accession>A0A8T2XW95</accession>